<reference evidence="1" key="1">
    <citation type="journal article" date="2015" name="Nature">
        <title>Complex archaea that bridge the gap between prokaryotes and eukaryotes.</title>
        <authorList>
            <person name="Spang A."/>
            <person name="Saw J.H."/>
            <person name="Jorgensen S.L."/>
            <person name="Zaremba-Niedzwiedzka K."/>
            <person name="Martijn J."/>
            <person name="Lind A.E."/>
            <person name="van Eijk R."/>
            <person name="Schleper C."/>
            <person name="Guy L."/>
            <person name="Ettema T.J."/>
        </authorList>
    </citation>
    <scope>NUCLEOTIDE SEQUENCE</scope>
</reference>
<dbReference type="EMBL" id="LAZR01000989">
    <property type="protein sequence ID" value="KKN53074.1"/>
    <property type="molecule type" value="Genomic_DNA"/>
</dbReference>
<organism evidence="1">
    <name type="scientific">marine sediment metagenome</name>
    <dbReference type="NCBI Taxonomy" id="412755"/>
    <lineage>
        <taxon>unclassified sequences</taxon>
        <taxon>metagenomes</taxon>
        <taxon>ecological metagenomes</taxon>
    </lineage>
</organism>
<accession>A0A0F9RDX3</accession>
<sequence length="517" mass="58005">MGVIIISPTLGAFPQTVLQPLVEIKQNWTDAWFWAPEIRIQTMSAVSAGQDLSELVLLRPYGPTKHPWEADFPASIDTAVNLTDWWVRVRSLTGEGPELSTVWLGRFSAEKRNLYGSSQGLSGMQMWVAYGPAQILRKRFIDKSHWLVSSTEFEEAEEQLIGWVPPVNDPQNSERGNRTTATPDGVYVYGGEELWDYRQHVEYLLKKFLDESDGGGPEWRLAGAAEVLEDLKEPITWDTTQSAAEMLAKLIPVSRGLDYTIRLISDGDEETGFEVFVYALSAQSFSFGGATLPANPDTVQIEVGEANNNEETLLVLARDHYYSRLRVVGKRIVVCCSLWGELAAERANVPLDTIGVPDPTPDPPPPADPLDPVATLVPSWLPENEESYRESVGNLSEAESDHDEYRNQDKFHAVYQSFGVVKKWDWNAGTAAPLLDDEGELVEADEPVPGDPPPDDVDTIADYQNTVRHTLSWIPLFEGFDYTRIRFGITDETPRDVPPDYLSPMAWMFDPFTYRYV</sequence>
<gene>
    <name evidence="1" type="ORF">LCGC14_0605860</name>
</gene>
<name>A0A0F9RDX3_9ZZZZ</name>
<proteinExistence type="predicted"/>
<feature type="non-terminal residue" evidence="1">
    <location>
        <position position="517"/>
    </location>
</feature>
<comment type="caution">
    <text evidence="1">The sequence shown here is derived from an EMBL/GenBank/DDBJ whole genome shotgun (WGS) entry which is preliminary data.</text>
</comment>
<protein>
    <submittedName>
        <fullName evidence="1">Uncharacterized protein</fullName>
    </submittedName>
</protein>
<evidence type="ECO:0000313" key="1">
    <source>
        <dbReference type="EMBL" id="KKN53074.1"/>
    </source>
</evidence>
<dbReference type="AlphaFoldDB" id="A0A0F9RDX3"/>